<dbReference type="Gene3D" id="3.40.50.720">
    <property type="entry name" value="NAD(P)-binding Rossmann-like Domain"/>
    <property type="match status" value="1"/>
</dbReference>
<evidence type="ECO:0000256" key="1">
    <source>
        <dbReference type="ARBA" id="ARBA00023002"/>
    </source>
</evidence>
<organism evidence="2 3">
    <name type="scientific">Caldichromatium japonicum</name>
    <dbReference type="NCBI Taxonomy" id="2699430"/>
    <lineage>
        <taxon>Bacteria</taxon>
        <taxon>Pseudomonadati</taxon>
        <taxon>Pseudomonadota</taxon>
        <taxon>Gammaproteobacteria</taxon>
        <taxon>Chromatiales</taxon>
        <taxon>Chromatiaceae</taxon>
        <taxon>Caldichromatium</taxon>
    </lineage>
</organism>
<dbReference type="SUPFAM" id="SSF51735">
    <property type="entry name" value="NAD(P)-binding Rossmann-fold domains"/>
    <property type="match status" value="1"/>
</dbReference>
<reference evidence="3" key="1">
    <citation type="submission" date="2020-01" db="EMBL/GenBank/DDBJ databases">
        <title>Caldichromatium gen. nov., sp. nov., a thermophilic purple sulfur bacterium member of the family Chromatiaceae isolated from Nakabusa hot spring, Japan.</title>
        <authorList>
            <person name="Saini M.K."/>
            <person name="Hanada S."/>
            <person name="Tank M."/>
        </authorList>
    </citation>
    <scope>NUCLEOTIDE SEQUENCE [LARGE SCALE GENOMIC DNA]</scope>
    <source>
        <strain evidence="3">No.7</strain>
    </source>
</reference>
<evidence type="ECO:0000313" key="2">
    <source>
        <dbReference type="EMBL" id="QIK38815.1"/>
    </source>
</evidence>
<proteinExistence type="predicted"/>
<dbReference type="RefSeq" id="WP_166271849.1">
    <property type="nucleotide sequence ID" value="NZ_CP048029.1"/>
</dbReference>
<dbReference type="InterPro" id="IPR036291">
    <property type="entry name" value="NAD(P)-bd_dom_sf"/>
</dbReference>
<dbReference type="PANTHER" id="PTHR43157:SF31">
    <property type="entry name" value="PHOSPHATIDYLINOSITOL-GLYCAN BIOSYNTHESIS CLASS F PROTEIN"/>
    <property type="match status" value="1"/>
</dbReference>
<sequence length="292" mass="32052">MSQTALITGANSGLGYALAQALAQAGWRLGLVARDPKRGQAALEQIRAATGNDALELFIADLVSQQQVHSLAEAVLGRFDELHLLINNAGTAFRKRHLSPERIECALTVNHLAPFLLILLVLDRLKASAPAQVIQVGTRIDTALDLEDWNWERRPYRMLAAYGQSKLGMLHCTFELARRLEGTGVRVNCVFPGVFRSNLGKTDGGQGFFWQAVDRLIGWALPRPEQAARGVLRLVFDPSLQGLNGAYLWNGRPIPAPLQARDPEMNRRVWELSLALAGLSEISYLQVASVAT</sequence>
<evidence type="ECO:0000313" key="3">
    <source>
        <dbReference type="Proteomes" id="UP000502699"/>
    </source>
</evidence>
<dbReference type="KEGG" id="cjap:GWK36_13440"/>
<dbReference type="InterPro" id="IPR002347">
    <property type="entry name" value="SDR_fam"/>
</dbReference>
<gene>
    <name evidence="2" type="ORF">GWK36_13440</name>
</gene>
<dbReference type="Proteomes" id="UP000502699">
    <property type="component" value="Chromosome"/>
</dbReference>
<dbReference type="Pfam" id="PF00106">
    <property type="entry name" value="adh_short"/>
    <property type="match status" value="1"/>
</dbReference>
<dbReference type="EMBL" id="CP048029">
    <property type="protein sequence ID" value="QIK38815.1"/>
    <property type="molecule type" value="Genomic_DNA"/>
</dbReference>
<dbReference type="AlphaFoldDB" id="A0A6G7VG22"/>
<dbReference type="PRINTS" id="PR00081">
    <property type="entry name" value="GDHRDH"/>
</dbReference>
<accession>A0A6G7VG22</accession>
<protein>
    <submittedName>
        <fullName evidence="2">SDR family NAD(P)-dependent oxidoreductase</fullName>
    </submittedName>
</protein>
<dbReference type="PANTHER" id="PTHR43157">
    <property type="entry name" value="PHOSPHATIDYLINOSITOL-GLYCAN BIOSYNTHESIS CLASS F PROTEIN-RELATED"/>
    <property type="match status" value="1"/>
</dbReference>
<keyword evidence="3" id="KW-1185">Reference proteome</keyword>
<keyword evidence="1" id="KW-0560">Oxidoreductase</keyword>
<dbReference type="GO" id="GO:0016491">
    <property type="term" value="F:oxidoreductase activity"/>
    <property type="evidence" value="ECO:0007669"/>
    <property type="project" value="UniProtKB-KW"/>
</dbReference>
<name>A0A6G7VG22_9GAMM</name>